<dbReference type="Proteomes" id="UP000295674">
    <property type="component" value="Unassembled WGS sequence"/>
</dbReference>
<reference evidence="1 2" key="1">
    <citation type="submission" date="2019-03" db="EMBL/GenBank/DDBJ databases">
        <title>Draft genome sequences of novel Actinobacteria.</title>
        <authorList>
            <person name="Sahin N."/>
            <person name="Ay H."/>
            <person name="Saygin H."/>
        </authorList>
    </citation>
    <scope>NUCLEOTIDE SEQUENCE [LARGE SCALE GENOMIC DNA]</scope>
    <source>
        <strain evidence="1 2">16K309</strain>
    </source>
</reference>
<comment type="caution">
    <text evidence="1">The sequence shown here is derived from an EMBL/GenBank/DDBJ whole genome shotgun (WGS) entry which is preliminary data.</text>
</comment>
<protein>
    <recommendedName>
        <fullName evidence="3">DUF2188 domain-containing protein</fullName>
    </recommendedName>
</protein>
<gene>
    <name evidence="1" type="ORF">E1181_02415</name>
</gene>
<organism evidence="1 2">
    <name type="scientific">Saccharopolyspora terrae</name>
    <dbReference type="NCBI Taxonomy" id="2530384"/>
    <lineage>
        <taxon>Bacteria</taxon>
        <taxon>Bacillati</taxon>
        <taxon>Actinomycetota</taxon>
        <taxon>Actinomycetes</taxon>
        <taxon>Pseudonocardiales</taxon>
        <taxon>Pseudonocardiaceae</taxon>
        <taxon>Saccharopolyspora</taxon>
    </lineage>
</organism>
<dbReference type="AlphaFoldDB" id="A0A4R4VVL9"/>
<accession>A0A4R4VVL9</accession>
<name>A0A4R4VVL9_9PSEU</name>
<dbReference type="EMBL" id="SMKS01000002">
    <property type="protein sequence ID" value="TDD10108.1"/>
    <property type="molecule type" value="Genomic_DNA"/>
</dbReference>
<evidence type="ECO:0008006" key="3">
    <source>
        <dbReference type="Google" id="ProtNLM"/>
    </source>
</evidence>
<dbReference type="OrthoDB" id="3694904at2"/>
<proteinExistence type="predicted"/>
<sequence length="69" mass="7451">MSSPRTTSHEPHQTSHVYRNPCTGTWICDAVGTRAQPGPDSARTVCRTHLEAVRVAVTMAPAPRPRGDA</sequence>
<keyword evidence="2" id="KW-1185">Reference proteome</keyword>
<evidence type="ECO:0000313" key="1">
    <source>
        <dbReference type="EMBL" id="TDD10108.1"/>
    </source>
</evidence>
<evidence type="ECO:0000313" key="2">
    <source>
        <dbReference type="Proteomes" id="UP000295674"/>
    </source>
</evidence>